<comment type="caution">
    <text evidence="4">The sequence shown here is derived from an EMBL/GenBank/DDBJ whole genome shotgun (WGS) entry which is preliminary data.</text>
</comment>
<evidence type="ECO:0000313" key="5">
    <source>
        <dbReference type="Proteomes" id="UP001165080"/>
    </source>
</evidence>
<sequence length="271" mass="29176">MSARRLSSRAGSAEGTAVLARGNSLSGLTDDVIRSATQRFDIEIVFKLSWVNKGLTRMSGLDKCINLVELNLTGNQITKIEGLESVLQLRRLILTSNRISCVEGLSQLSRLEGLWLQDNKLASLESLALPDLAQLAGLRSLYLQNLDRSAPNAVCRTPGYKAAVLAALPNLTNLDGERSPGSLNYAELAAEFDAFRANPTAPKQWPLPEVAPWLAGVSTEVPMGGGPGEAALQQKHAKVVKVIDECEMLVRVLGDEIGKFGRQMEAKKAAA</sequence>
<reference evidence="4 5" key="1">
    <citation type="journal article" date="2023" name="Commun. Biol.">
        <title>Reorganization of the ancestral sex-determining regions during the evolution of trioecy in Pleodorina starrii.</title>
        <authorList>
            <person name="Takahashi K."/>
            <person name="Suzuki S."/>
            <person name="Kawai-Toyooka H."/>
            <person name="Yamamoto K."/>
            <person name="Hamaji T."/>
            <person name="Ootsuki R."/>
            <person name="Yamaguchi H."/>
            <person name="Kawachi M."/>
            <person name="Higashiyama T."/>
            <person name="Nozaki H."/>
        </authorList>
    </citation>
    <scope>NUCLEOTIDE SEQUENCE [LARGE SCALE GENOMIC DNA]</scope>
    <source>
        <strain evidence="4 5">NIES-4479</strain>
    </source>
</reference>
<keyword evidence="3" id="KW-0677">Repeat</keyword>
<keyword evidence="2" id="KW-0433">Leucine-rich repeat</keyword>
<dbReference type="AlphaFoldDB" id="A0A9W6F021"/>
<dbReference type="PROSITE" id="PS51450">
    <property type="entry name" value="LRR"/>
    <property type="match status" value="3"/>
</dbReference>
<evidence type="ECO:0000256" key="1">
    <source>
        <dbReference type="ARBA" id="ARBA00004430"/>
    </source>
</evidence>
<protein>
    <submittedName>
        <fullName evidence="4">Leucine-rich repeat-containing protein 56</fullName>
    </submittedName>
</protein>
<organism evidence="4 5">
    <name type="scientific">Pleodorina starrii</name>
    <dbReference type="NCBI Taxonomy" id="330485"/>
    <lineage>
        <taxon>Eukaryota</taxon>
        <taxon>Viridiplantae</taxon>
        <taxon>Chlorophyta</taxon>
        <taxon>core chlorophytes</taxon>
        <taxon>Chlorophyceae</taxon>
        <taxon>CS clade</taxon>
        <taxon>Chlamydomonadales</taxon>
        <taxon>Volvocaceae</taxon>
        <taxon>Pleodorina</taxon>
    </lineage>
</organism>
<name>A0A9W6F021_9CHLO</name>
<dbReference type="SMART" id="SM00365">
    <property type="entry name" value="LRR_SD22"/>
    <property type="match status" value="3"/>
</dbReference>
<evidence type="ECO:0000256" key="2">
    <source>
        <dbReference type="ARBA" id="ARBA00022614"/>
    </source>
</evidence>
<dbReference type="GO" id="GO:0005930">
    <property type="term" value="C:axoneme"/>
    <property type="evidence" value="ECO:0007669"/>
    <property type="project" value="UniProtKB-SubCell"/>
</dbReference>
<accession>A0A9W6F021</accession>
<dbReference type="EMBL" id="BRXU01000004">
    <property type="protein sequence ID" value="GLC50880.1"/>
    <property type="molecule type" value="Genomic_DNA"/>
</dbReference>
<dbReference type="Proteomes" id="UP001165080">
    <property type="component" value="Unassembled WGS sequence"/>
</dbReference>
<dbReference type="OrthoDB" id="1517790at2759"/>
<evidence type="ECO:0000256" key="3">
    <source>
        <dbReference type="ARBA" id="ARBA00022737"/>
    </source>
</evidence>
<comment type="subcellular location">
    <subcellularLocation>
        <location evidence="1">Cytoplasm</location>
        <location evidence="1">Cytoskeleton</location>
        <location evidence="1">Cilium axoneme</location>
    </subcellularLocation>
</comment>
<dbReference type="InterPro" id="IPR032675">
    <property type="entry name" value="LRR_dom_sf"/>
</dbReference>
<dbReference type="InterPro" id="IPR001611">
    <property type="entry name" value="Leu-rich_rpt"/>
</dbReference>
<dbReference type="SUPFAM" id="SSF52058">
    <property type="entry name" value="L domain-like"/>
    <property type="match status" value="1"/>
</dbReference>
<dbReference type="PANTHER" id="PTHR45973:SF35">
    <property type="entry name" value="LEUCINE-RICH REPEAT-CONTAINING PROTEIN 43"/>
    <property type="match status" value="1"/>
</dbReference>
<keyword evidence="5" id="KW-1185">Reference proteome</keyword>
<dbReference type="Gene3D" id="3.80.10.10">
    <property type="entry name" value="Ribonuclease Inhibitor"/>
    <property type="match status" value="1"/>
</dbReference>
<proteinExistence type="predicted"/>
<evidence type="ECO:0000313" key="4">
    <source>
        <dbReference type="EMBL" id="GLC50880.1"/>
    </source>
</evidence>
<dbReference type="PANTHER" id="PTHR45973">
    <property type="entry name" value="PROTEIN PHOSPHATASE 1 REGULATORY SUBUNIT SDS22-RELATED"/>
    <property type="match status" value="1"/>
</dbReference>
<gene>
    <name evidence="4" type="primary">PLEST008582</name>
    <name evidence="4" type="ORF">PLESTB_000442200</name>
</gene>
<dbReference type="InterPro" id="IPR050576">
    <property type="entry name" value="Cilia_flagella_integrity"/>
</dbReference>